<dbReference type="EMBL" id="CAJOAZ010000393">
    <property type="protein sequence ID" value="CAF3636652.1"/>
    <property type="molecule type" value="Genomic_DNA"/>
</dbReference>
<dbReference type="SUPFAM" id="SSF52047">
    <property type="entry name" value="RNI-like"/>
    <property type="match status" value="1"/>
</dbReference>
<dbReference type="AlphaFoldDB" id="A0A814XQY3"/>
<dbReference type="PROSITE" id="PS50181">
    <property type="entry name" value="FBOX"/>
    <property type="match status" value="1"/>
</dbReference>
<dbReference type="InterPro" id="IPR036047">
    <property type="entry name" value="F-box-like_dom_sf"/>
</dbReference>
<evidence type="ECO:0000313" key="3">
    <source>
        <dbReference type="EMBL" id="CAF1344505.1"/>
    </source>
</evidence>
<name>A0A814XQY3_9BILA</name>
<evidence type="ECO:0000313" key="4">
    <source>
        <dbReference type="EMBL" id="CAF3507852.1"/>
    </source>
</evidence>
<gene>
    <name evidence="3" type="ORF">IZO911_LOCUS36418</name>
    <name evidence="2" type="ORF">JYZ213_LOCUS27904</name>
    <name evidence="6" type="ORF">KXQ929_LOCUS38060</name>
    <name evidence="4" type="ORF">OKA104_LOCUS1870</name>
    <name evidence="5" type="ORF">OXD698_LOCUS8236</name>
</gene>
<dbReference type="Proteomes" id="UP000663844">
    <property type="component" value="Unassembled WGS sequence"/>
</dbReference>
<evidence type="ECO:0000313" key="6">
    <source>
        <dbReference type="EMBL" id="CAF4165343.1"/>
    </source>
</evidence>
<dbReference type="Proteomes" id="UP000663860">
    <property type="component" value="Unassembled WGS sequence"/>
</dbReference>
<evidence type="ECO:0000313" key="5">
    <source>
        <dbReference type="EMBL" id="CAF3636652.1"/>
    </source>
</evidence>
<dbReference type="EMBL" id="CAJOBB010006591">
    <property type="protein sequence ID" value="CAF4165343.1"/>
    <property type="molecule type" value="Genomic_DNA"/>
</dbReference>
<protein>
    <recommendedName>
        <fullName evidence="1">F-box domain-containing protein</fullName>
    </recommendedName>
</protein>
<evidence type="ECO:0000313" key="2">
    <source>
        <dbReference type="EMBL" id="CAF1219184.1"/>
    </source>
</evidence>
<feature type="domain" description="F-box" evidence="1">
    <location>
        <begin position="9"/>
        <end position="58"/>
    </location>
</feature>
<sequence length="361" mass="42383">MGKSFSSHQPRLELLPNELFIEIFQYMDSDDLRNFKGLNKRIDLIIEGLKININAHRMEIVNTTFLSAFNPSQIIRLEMRNPWSSMNLTSMMELRSLTLDCGCLTREQLDQMTTLTLCYLERLSVHNTTPNLQKLLLDTILRGVHFPSLKICQLKLKHTHNLRFDATYPLPNITVRSLTINNKWSWHEFEFLLYRLPHLRRLETNLSGLYPVSVTFINPHSSIKHLRITLDNPSDDLKTLLKLTPNLVRLRIRGSLRGTDVFKGFEKIARVLSDLVPDLQYFDCELYRHSYEDDKAMTIQWLHRLYRDVQRLCGQGLNQCYATDINTYPTPNEYEYIAQPISWASSPYRGYYDDDRLGKYS</sequence>
<evidence type="ECO:0000259" key="1">
    <source>
        <dbReference type="PROSITE" id="PS50181"/>
    </source>
</evidence>
<dbReference type="Proteomes" id="UP000663881">
    <property type="component" value="Unassembled WGS sequence"/>
</dbReference>
<dbReference type="SUPFAM" id="SSF81383">
    <property type="entry name" value="F-box domain"/>
    <property type="match status" value="1"/>
</dbReference>
<dbReference type="Proteomes" id="UP000663845">
    <property type="component" value="Unassembled WGS sequence"/>
</dbReference>
<dbReference type="EMBL" id="CAJOAY010000048">
    <property type="protein sequence ID" value="CAF3507852.1"/>
    <property type="molecule type" value="Genomic_DNA"/>
</dbReference>
<comment type="caution">
    <text evidence="2">The sequence shown here is derived from an EMBL/GenBank/DDBJ whole genome shotgun (WGS) entry which is preliminary data.</text>
</comment>
<proteinExistence type="predicted"/>
<evidence type="ECO:0000313" key="7">
    <source>
        <dbReference type="Proteomes" id="UP000663845"/>
    </source>
</evidence>
<dbReference type="EMBL" id="CAJNOG010000396">
    <property type="protein sequence ID" value="CAF1219184.1"/>
    <property type="molecule type" value="Genomic_DNA"/>
</dbReference>
<organism evidence="2 7">
    <name type="scientific">Adineta steineri</name>
    <dbReference type="NCBI Taxonomy" id="433720"/>
    <lineage>
        <taxon>Eukaryota</taxon>
        <taxon>Metazoa</taxon>
        <taxon>Spiralia</taxon>
        <taxon>Gnathifera</taxon>
        <taxon>Rotifera</taxon>
        <taxon>Eurotatoria</taxon>
        <taxon>Bdelloidea</taxon>
        <taxon>Adinetida</taxon>
        <taxon>Adinetidae</taxon>
        <taxon>Adineta</taxon>
    </lineage>
</organism>
<dbReference type="InterPro" id="IPR001810">
    <property type="entry name" value="F-box_dom"/>
</dbReference>
<dbReference type="EMBL" id="CAJNOE010000842">
    <property type="protein sequence ID" value="CAF1344505.1"/>
    <property type="molecule type" value="Genomic_DNA"/>
</dbReference>
<accession>A0A814XQY3</accession>
<dbReference type="Proteomes" id="UP000663868">
    <property type="component" value="Unassembled WGS sequence"/>
</dbReference>
<reference evidence="2" key="1">
    <citation type="submission" date="2021-02" db="EMBL/GenBank/DDBJ databases">
        <authorList>
            <person name="Nowell W R."/>
        </authorList>
    </citation>
    <scope>NUCLEOTIDE SEQUENCE</scope>
</reference>